<dbReference type="CDD" id="cd02440">
    <property type="entry name" value="AdoMet_MTases"/>
    <property type="match status" value="1"/>
</dbReference>
<dbReference type="SUPFAM" id="SSF53335">
    <property type="entry name" value="S-adenosyl-L-methionine-dependent methyltransferases"/>
    <property type="match status" value="1"/>
</dbReference>
<evidence type="ECO:0000313" key="3">
    <source>
        <dbReference type="Proteomes" id="UP000178419"/>
    </source>
</evidence>
<dbReference type="AlphaFoldDB" id="A0A1F7Y0P6"/>
<gene>
    <name evidence="2" type="ORF">A2714_00355</name>
</gene>
<dbReference type="Gene3D" id="3.40.50.150">
    <property type="entry name" value="Vaccinia Virus protein VP39"/>
    <property type="match status" value="1"/>
</dbReference>
<dbReference type="Proteomes" id="UP000178419">
    <property type="component" value="Unassembled WGS sequence"/>
</dbReference>
<organism evidence="2 3">
    <name type="scientific">Candidatus Woesebacteria bacterium RIFCSPHIGHO2_01_FULL_38_9</name>
    <dbReference type="NCBI Taxonomy" id="1802492"/>
    <lineage>
        <taxon>Bacteria</taxon>
        <taxon>Candidatus Woeseibacteriota</taxon>
    </lineage>
</organism>
<evidence type="ECO:0000259" key="1">
    <source>
        <dbReference type="Pfam" id="PF08241"/>
    </source>
</evidence>
<dbReference type="Pfam" id="PF08241">
    <property type="entry name" value="Methyltransf_11"/>
    <property type="match status" value="1"/>
</dbReference>
<accession>A0A1F7Y0P6</accession>
<comment type="caution">
    <text evidence="2">The sequence shown here is derived from an EMBL/GenBank/DDBJ whole genome shotgun (WGS) entry which is preliminary data.</text>
</comment>
<evidence type="ECO:0000313" key="2">
    <source>
        <dbReference type="EMBL" id="OGM20861.1"/>
    </source>
</evidence>
<dbReference type="PANTHER" id="PTHR43591">
    <property type="entry name" value="METHYLTRANSFERASE"/>
    <property type="match status" value="1"/>
</dbReference>
<name>A0A1F7Y0P6_9BACT</name>
<protein>
    <recommendedName>
        <fullName evidence="1">Methyltransferase type 11 domain-containing protein</fullName>
    </recommendedName>
</protein>
<proteinExistence type="predicted"/>
<sequence>MVIPKDPFRVEELRNELAVSRRLKELKETYSSKYPEIPDLNTPGLWDKLNKEYVFSEESNPIAYDRFITFVKLLSNIEGKVLNVGTGSGVLERLIYENGLSFDWYGIDIAPKSIQILKSNFTKWHFKTGNVKRLPFSKNTFDCVVMSEVLEHIPPKQTFKALSEVHRVLKHSGKLIISVPSNEGLEEMSKSGVNPNAHTRVYTSDLLKAELEISGFRIDWQKELYAFPTNYEIKTFIVKFILPGYRKPNNFIFLATKL</sequence>
<feature type="domain" description="Methyltransferase type 11" evidence="1">
    <location>
        <begin position="82"/>
        <end position="177"/>
    </location>
</feature>
<dbReference type="GO" id="GO:0008757">
    <property type="term" value="F:S-adenosylmethionine-dependent methyltransferase activity"/>
    <property type="evidence" value="ECO:0007669"/>
    <property type="project" value="InterPro"/>
</dbReference>
<dbReference type="InterPro" id="IPR029063">
    <property type="entry name" value="SAM-dependent_MTases_sf"/>
</dbReference>
<reference evidence="2 3" key="1">
    <citation type="journal article" date="2016" name="Nat. Commun.">
        <title>Thousands of microbial genomes shed light on interconnected biogeochemical processes in an aquifer system.</title>
        <authorList>
            <person name="Anantharaman K."/>
            <person name="Brown C.T."/>
            <person name="Hug L.A."/>
            <person name="Sharon I."/>
            <person name="Castelle C.J."/>
            <person name="Probst A.J."/>
            <person name="Thomas B.C."/>
            <person name="Singh A."/>
            <person name="Wilkins M.J."/>
            <person name="Karaoz U."/>
            <person name="Brodie E.L."/>
            <person name="Williams K.H."/>
            <person name="Hubbard S.S."/>
            <person name="Banfield J.F."/>
        </authorList>
    </citation>
    <scope>NUCLEOTIDE SEQUENCE [LARGE SCALE GENOMIC DNA]</scope>
</reference>
<dbReference type="EMBL" id="MGGE01000032">
    <property type="protein sequence ID" value="OGM20861.1"/>
    <property type="molecule type" value="Genomic_DNA"/>
</dbReference>
<dbReference type="InterPro" id="IPR013216">
    <property type="entry name" value="Methyltransf_11"/>
</dbReference>